<name>A0AAP3AM60_RIEAN</name>
<evidence type="ECO:0000313" key="1">
    <source>
        <dbReference type="EMBL" id="MCW0524270.1"/>
    </source>
</evidence>
<proteinExistence type="predicted"/>
<sequence length="421" mass="46659">MSKEIIQNDIEAIRNETEMYGNTRERVASILTKLNQEKLDAESIPTNIATIDENGKVGTAYTKEQIDTKLEIAESYLHGRLEEHYDFIEDKLPKSESNISTPTVEFKYIYLTNEANETRRMLAGNLGKNLANSKPNNTPNSGINLVTPWYIDTNGIPLFIRQLPNKYADTTFNKKVVIDSNGQVAISEREDITINIPETFNGSASLGSITIGVNHIYPQAIPSRPSFADEIQEIMANYKNINFIPITRADLTLWTKGNKGLPVNRIDSDGLFSLDGNSTDFSEYANDELVVSLTANNIVLPADGNWIFKFNGVLETGYRGGLNYIGVSRHGDDSVLFGVEGSNYSSLTVIGNSESSTAPRKPFICIIVKTGNIICTSIYSGGKCVYHVSNAYTEIGNYTPKINIHKSHGRVNGRMSYKILD</sequence>
<organism evidence="1 2">
    <name type="scientific">Riemerella anatipestifer</name>
    <name type="common">Moraxella anatipestifer</name>
    <dbReference type="NCBI Taxonomy" id="34085"/>
    <lineage>
        <taxon>Bacteria</taxon>
        <taxon>Pseudomonadati</taxon>
        <taxon>Bacteroidota</taxon>
        <taxon>Flavobacteriia</taxon>
        <taxon>Flavobacteriales</taxon>
        <taxon>Weeksellaceae</taxon>
        <taxon>Riemerella</taxon>
    </lineage>
</organism>
<evidence type="ECO:0000313" key="2">
    <source>
        <dbReference type="Proteomes" id="UP001207440"/>
    </source>
</evidence>
<comment type="caution">
    <text evidence="1">The sequence shown here is derived from an EMBL/GenBank/DDBJ whole genome shotgun (WGS) entry which is preliminary data.</text>
</comment>
<dbReference type="EMBL" id="JAOZYT010000050">
    <property type="protein sequence ID" value="MCW0524270.1"/>
    <property type="molecule type" value="Genomic_DNA"/>
</dbReference>
<dbReference type="RefSeq" id="WP_214193776.1">
    <property type="nucleotide sequence ID" value="NZ_CP081925.1"/>
</dbReference>
<reference evidence="1" key="1">
    <citation type="submission" date="2022-10" db="EMBL/GenBank/DDBJ databases">
        <title>Sifting through the core-genome to identify putative cross-protective antigens against Riemerella anatipestifer.</title>
        <authorList>
            <person name="Zheng X."/>
            <person name="Zhang W."/>
        </authorList>
    </citation>
    <scope>NUCLEOTIDE SEQUENCE</scope>
    <source>
        <strain evidence="1">ZWRA178</strain>
    </source>
</reference>
<dbReference type="Proteomes" id="UP001207440">
    <property type="component" value="Unassembled WGS sequence"/>
</dbReference>
<gene>
    <name evidence="1" type="ORF">OKE68_08090</name>
</gene>
<accession>A0AAP3AM60</accession>
<dbReference type="AlphaFoldDB" id="A0AAP3AM60"/>
<protein>
    <submittedName>
        <fullName evidence="1">Uncharacterized protein</fullName>
    </submittedName>
</protein>